<name>A0A9D1M5G4_9PROT</name>
<proteinExistence type="predicted"/>
<dbReference type="AlphaFoldDB" id="A0A9D1M5G4"/>
<protein>
    <recommendedName>
        <fullName evidence="4">Solute-binding protein family 3/N-terminal domain-containing protein</fullName>
    </recommendedName>
</protein>
<evidence type="ECO:0000313" key="2">
    <source>
        <dbReference type="EMBL" id="HIU54031.1"/>
    </source>
</evidence>
<keyword evidence="1" id="KW-0732">Signal</keyword>
<feature type="signal peptide" evidence="1">
    <location>
        <begin position="1"/>
        <end position="23"/>
    </location>
</feature>
<evidence type="ECO:0008006" key="4">
    <source>
        <dbReference type="Google" id="ProtNLM"/>
    </source>
</evidence>
<accession>A0A9D1M5G4</accession>
<dbReference type="Gene3D" id="3.40.190.10">
    <property type="entry name" value="Periplasmic binding protein-like II"/>
    <property type="match status" value="2"/>
</dbReference>
<organism evidence="2 3">
    <name type="scientific">Candidatus Scatocola faecipullorum</name>
    <dbReference type="NCBI Taxonomy" id="2840917"/>
    <lineage>
        <taxon>Bacteria</taxon>
        <taxon>Pseudomonadati</taxon>
        <taxon>Pseudomonadota</taxon>
        <taxon>Alphaproteobacteria</taxon>
        <taxon>Rhodospirillales</taxon>
        <taxon>Rhodospirillaceae</taxon>
        <taxon>Rhodospirillaceae incertae sedis</taxon>
        <taxon>Candidatus Scatocola</taxon>
    </lineage>
</organism>
<gene>
    <name evidence="2" type="ORF">IAD20_08140</name>
</gene>
<evidence type="ECO:0000313" key="3">
    <source>
        <dbReference type="Proteomes" id="UP000824107"/>
    </source>
</evidence>
<reference evidence="2" key="1">
    <citation type="submission" date="2020-10" db="EMBL/GenBank/DDBJ databases">
        <authorList>
            <person name="Gilroy R."/>
        </authorList>
    </citation>
    <scope>NUCLEOTIDE SEQUENCE</scope>
    <source>
        <strain evidence="2">ChiW3-316</strain>
    </source>
</reference>
<evidence type="ECO:0000256" key="1">
    <source>
        <dbReference type="SAM" id="SignalP"/>
    </source>
</evidence>
<comment type="caution">
    <text evidence="2">The sequence shown here is derived from an EMBL/GenBank/DDBJ whole genome shotgun (WGS) entry which is preliminary data.</text>
</comment>
<reference evidence="2" key="2">
    <citation type="journal article" date="2021" name="PeerJ">
        <title>Extensive microbial diversity within the chicken gut microbiome revealed by metagenomics and culture.</title>
        <authorList>
            <person name="Gilroy R."/>
            <person name="Ravi A."/>
            <person name="Getino M."/>
            <person name="Pursley I."/>
            <person name="Horton D.L."/>
            <person name="Alikhan N.F."/>
            <person name="Baker D."/>
            <person name="Gharbi K."/>
            <person name="Hall N."/>
            <person name="Watson M."/>
            <person name="Adriaenssens E.M."/>
            <person name="Foster-Nyarko E."/>
            <person name="Jarju S."/>
            <person name="Secka A."/>
            <person name="Antonio M."/>
            <person name="Oren A."/>
            <person name="Chaudhuri R.R."/>
            <person name="La Ragione R."/>
            <person name="Hildebrand F."/>
            <person name="Pallen M.J."/>
        </authorList>
    </citation>
    <scope>NUCLEOTIDE SEQUENCE</scope>
    <source>
        <strain evidence="2">ChiW3-316</strain>
    </source>
</reference>
<dbReference type="EMBL" id="DVNC01000054">
    <property type="protein sequence ID" value="HIU54031.1"/>
    <property type="molecule type" value="Genomic_DNA"/>
</dbReference>
<sequence length="283" mass="32746">MAKFIKSITLLLLFCLTASAATAMVEVQSNKNDQRKGLRVTSFLDYPPFGEVVTAEYSVPKMHTIYDQFIENYAKDNHYDLAYVLDKPYKDLVMDILRGEIDLILGIYYDTDIYNGIEYVYPSILNNPMTAVMLPNRIGEVKKMDDLKKLKGGMDSREHLAGYVSKAMKNYNVEYIDNSEELYKKLFTGEIDYVFTSYYYGIVQTSRLGIRNQVSFTKQSLWDMPLFIGVSKTSRHRKSLYATLTKMLSNKQYEQEMKQHLIETIQRIERENAGVVPPAFVKK</sequence>
<dbReference type="Proteomes" id="UP000824107">
    <property type="component" value="Unassembled WGS sequence"/>
</dbReference>
<dbReference type="SUPFAM" id="SSF53850">
    <property type="entry name" value="Periplasmic binding protein-like II"/>
    <property type="match status" value="1"/>
</dbReference>
<feature type="chain" id="PRO_5039545140" description="Solute-binding protein family 3/N-terminal domain-containing protein" evidence="1">
    <location>
        <begin position="24"/>
        <end position="283"/>
    </location>
</feature>